<dbReference type="GO" id="GO:0043565">
    <property type="term" value="F:sequence-specific DNA binding"/>
    <property type="evidence" value="ECO:0007669"/>
    <property type="project" value="InterPro"/>
</dbReference>
<dbReference type="Gene3D" id="1.10.10.60">
    <property type="entry name" value="Homeodomain-like"/>
    <property type="match status" value="1"/>
</dbReference>
<dbReference type="GO" id="GO:0003700">
    <property type="term" value="F:DNA-binding transcription factor activity"/>
    <property type="evidence" value="ECO:0007669"/>
    <property type="project" value="InterPro"/>
</dbReference>
<evidence type="ECO:0000313" key="5">
    <source>
        <dbReference type="EMBL" id="MBB3841842.1"/>
    </source>
</evidence>
<dbReference type="EMBL" id="JACIBY010000021">
    <property type="protein sequence ID" value="MBB3841842.1"/>
    <property type="molecule type" value="Genomic_DNA"/>
</dbReference>
<dbReference type="SMART" id="SM00342">
    <property type="entry name" value="HTH_ARAC"/>
    <property type="match status" value="1"/>
</dbReference>
<evidence type="ECO:0000256" key="2">
    <source>
        <dbReference type="ARBA" id="ARBA00023125"/>
    </source>
</evidence>
<reference evidence="5 6" key="1">
    <citation type="submission" date="2020-08" db="EMBL/GenBank/DDBJ databases">
        <title>Genomic Encyclopedia of Type Strains, Phase IV (KMG-IV): sequencing the most valuable type-strain genomes for metagenomic binning, comparative biology and taxonomic classification.</title>
        <authorList>
            <person name="Goeker M."/>
        </authorList>
    </citation>
    <scope>NUCLEOTIDE SEQUENCE [LARGE SCALE GENOMIC DNA]</scope>
    <source>
        <strain evidence="5 6">DSM 17976</strain>
    </source>
</reference>
<dbReference type="RefSeq" id="WP_183979780.1">
    <property type="nucleotide sequence ID" value="NZ_JACIBY010000021.1"/>
</dbReference>
<gene>
    <name evidence="5" type="ORF">FHS57_005871</name>
</gene>
<name>A0A7W5ZUL5_9BACT</name>
<dbReference type="PANTHER" id="PTHR43280:SF2">
    <property type="entry name" value="HTH-TYPE TRANSCRIPTIONAL REGULATOR EXSA"/>
    <property type="match status" value="1"/>
</dbReference>
<sequence length="185" mass="21107">MNAIPPNLTGETLIIEIDKANVAECMEFLIKAHIPFKVEYKGTSATESPLEIASLMSDADPALTPRKKEKRLKEAQLVENIYRQYISDTDFSTSANIKDIVKEYSISLLNFQQIFKTVYGKSFYQLYIDKKMDYAADLLRKGHKAKEIAKMIGYGDKSSIKFNKMFQKHFGLTPKKFQMEARAAS</sequence>
<proteinExistence type="predicted"/>
<dbReference type="SUPFAM" id="SSF46689">
    <property type="entry name" value="Homeodomain-like"/>
    <property type="match status" value="1"/>
</dbReference>
<keyword evidence="1" id="KW-0805">Transcription regulation</keyword>
<evidence type="ECO:0000313" key="6">
    <source>
        <dbReference type="Proteomes" id="UP000541352"/>
    </source>
</evidence>
<keyword evidence="6" id="KW-1185">Reference proteome</keyword>
<organism evidence="5 6">
    <name type="scientific">Runella defluvii</name>
    <dbReference type="NCBI Taxonomy" id="370973"/>
    <lineage>
        <taxon>Bacteria</taxon>
        <taxon>Pseudomonadati</taxon>
        <taxon>Bacteroidota</taxon>
        <taxon>Cytophagia</taxon>
        <taxon>Cytophagales</taxon>
        <taxon>Spirosomataceae</taxon>
        <taxon>Runella</taxon>
    </lineage>
</organism>
<dbReference type="Pfam" id="PF12833">
    <property type="entry name" value="HTH_18"/>
    <property type="match status" value="1"/>
</dbReference>
<evidence type="ECO:0000256" key="3">
    <source>
        <dbReference type="ARBA" id="ARBA00023163"/>
    </source>
</evidence>
<keyword evidence="2 5" id="KW-0238">DNA-binding</keyword>
<evidence type="ECO:0000256" key="1">
    <source>
        <dbReference type="ARBA" id="ARBA00023015"/>
    </source>
</evidence>
<dbReference type="PANTHER" id="PTHR43280">
    <property type="entry name" value="ARAC-FAMILY TRANSCRIPTIONAL REGULATOR"/>
    <property type="match status" value="1"/>
</dbReference>
<dbReference type="PROSITE" id="PS01124">
    <property type="entry name" value="HTH_ARAC_FAMILY_2"/>
    <property type="match status" value="1"/>
</dbReference>
<dbReference type="InterPro" id="IPR009057">
    <property type="entry name" value="Homeodomain-like_sf"/>
</dbReference>
<feature type="domain" description="HTH araC/xylS-type" evidence="4">
    <location>
        <begin position="80"/>
        <end position="180"/>
    </location>
</feature>
<dbReference type="Proteomes" id="UP000541352">
    <property type="component" value="Unassembled WGS sequence"/>
</dbReference>
<comment type="caution">
    <text evidence="5">The sequence shown here is derived from an EMBL/GenBank/DDBJ whole genome shotgun (WGS) entry which is preliminary data.</text>
</comment>
<dbReference type="AlphaFoldDB" id="A0A7W5ZUL5"/>
<evidence type="ECO:0000259" key="4">
    <source>
        <dbReference type="PROSITE" id="PS01124"/>
    </source>
</evidence>
<accession>A0A7W5ZUL5</accession>
<dbReference type="InterPro" id="IPR018060">
    <property type="entry name" value="HTH_AraC"/>
</dbReference>
<keyword evidence="3" id="KW-0804">Transcription</keyword>
<protein>
    <submittedName>
        <fullName evidence="5">AraC-like DNA-binding protein</fullName>
    </submittedName>
</protein>